<accession>A0A2C9WG45</accession>
<protein>
    <submittedName>
        <fullName evidence="1">Uncharacterized protein</fullName>
    </submittedName>
</protein>
<dbReference type="AlphaFoldDB" id="A0A2C9WG45"/>
<sequence length="33" mass="3806">MQSQGELIQTVTTLGQMKKRWISDSLSPHRLHV</sequence>
<organism evidence="1">
    <name type="scientific">Manihot esculenta</name>
    <name type="common">Cassava</name>
    <name type="synonym">Jatropha manihot</name>
    <dbReference type="NCBI Taxonomy" id="3983"/>
    <lineage>
        <taxon>Eukaryota</taxon>
        <taxon>Viridiplantae</taxon>
        <taxon>Streptophyta</taxon>
        <taxon>Embryophyta</taxon>
        <taxon>Tracheophyta</taxon>
        <taxon>Spermatophyta</taxon>
        <taxon>Magnoliopsida</taxon>
        <taxon>eudicotyledons</taxon>
        <taxon>Gunneridae</taxon>
        <taxon>Pentapetalae</taxon>
        <taxon>rosids</taxon>
        <taxon>fabids</taxon>
        <taxon>Malpighiales</taxon>
        <taxon>Euphorbiaceae</taxon>
        <taxon>Crotonoideae</taxon>
        <taxon>Manihoteae</taxon>
        <taxon>Manihot</taxon>
    </lineage>
</organism>
<reference evidence="1" key="1">
    <citation type="submission" date="2016-02" db="EMBL/GenBank/DDBJ databases">
        <title>WGS assembly of Manihot esculenta.</title>
        <authorList>
            <person name="Bredeson J.V."/>
            <person name="Prochnik S.E."/>
            <person name="Lyons J.B."/>
            <person name="Schmutz J."/>
            <person name="Grimwood J."/>
            <person name="Vrebalov J."/>
            <person name="Bart R.S."/>
            <person name="Amuge T."/>
            <person name="Ferguson M.E."/>
            <person name="Green R."/>
            <person name="Putnam N."/>
            <person name="Stites J."/>
            <person name="Rounsley S."/>
            <person name="Rokhsar D.S."/>
        </authorList>
    </citation>
    <scope>NUCLEOTIDE SEQUENCE [LARGE SCALE GENOMIC DNA]</scope>
    <source>
        <tissue evidence="1">Leaf</tissue>
    </source>
</reference>
<proteinExistence type="predicted"/>
<gene>
    <name evidence="1" type="ORF">MANES_02G220800</name>
</gene>
<name>A0A2C9WG45_MANES</name>
<dbReference type="EMBL" id="CM004388">
    <property type="protein sequence ID" value="OAY58969.1"/>
    <property type="molecule type" value="Genomic_DNA"/>
</dbReference>
<evidence type="ECO:0000313" key="1">
    <source>
        <dbReference type="EMBL" id="OAY58969.1"/>
    </source>
</evidence>